<accession>A0AAV9M3W7</accession>
<name>A0AAV9M3W7_9SOLN</name>
<evidence type="ECO:0000313" key="3">
    <source>
        <dbReference type="Proteomes" id="UP001311915"/>
    </source>
</evidence>
<dbReference type="Proteomes" id="UP001311915">
    <property type="component" value="Unassembled WGS sequence"/>
</dbReference>
<evidence type="ECO:0000313" key="2">
    <source>
        <dbReference type="EMBL" id="KAK4731367.1"/>
    </source>
</evidence>
<evidence type="ECO:0000256" key="1">
    <source>
        <dbReference type="SAM" id="MobiDB-lite"/>
    </source>
</evidence>
<proteinExistence type="predicted"/>
<comment type="caution">
    <text evidence="2">The sequence shown here is derived from an EMBL/GenBank/DDBJ whole genome shotgun (WGS) entry which is preliminary data.</text>
</comment>
<sequence>MKCDNVISYHCLGQKFSYYDIVEVKKDLSILRKCYRIVMPLYNHGGLGWYNRRKMVIADDRVFAEYIEPYIREVVSYFHETNSYLRICCFFYESWSNSSKLKKRKSTMPPKSNSNKRNGVGPDNPKGSKSSDMDQNQKDDLYSIAYCIVAVNDMSGIDRRLAI</sequence>
<organism evidence="2 3">
    <name type="scientific">Solanum pinnatisectum</name>
    <name type="common">tansyleaf nightshade</name>
    <dbReference type="NCBI Taxonomy" id="50273"/>
    <lineage>
        <taxon>Eukaryota</taxon>
        <taxon>Viridiplantae</taxon>
        <taxon>Streptophyta</taxon>
        <taxon>Embryophyta</taxon>
        <taxon>Tracheophyta</taxon>
        <taxon>Spermatophyta</taxon>
        <taxon>Magnoliopsida</taxon>
        <taxon>eudicotyledons</taxon>
        <taxon>Gunneridae</taxon>
        <taxon>Pentapetalae</taxon>
        <taxon>asterids</taxon>
        <taxon>lamiids</taxon>
        <taxon>Solanales</taxon>
        <taxon>Solanaceae</taxon>
        <taxon>Solanoideae</taxon>
        <taxon>Solaneae</taxon>
        <taxon>Solanum</taxon>
    </lineage>
</organism>
<gene>
    <name evidence="2" type="ORF">R3W88_024355</name>
</gene>
<feature type="region of interest" description="Disordered" evidence="1">
    <location>
        <begin position="98"/>
        <end position="134"/>
    </location>
</feature>
<protein>
    <submittedName>
        <fullName evidence="2">Uncharacterized protein</fullName>
    </submittedName>
</protein>
<dbReference type="PANTHER" id="PTHR47584:SF18">
    <property type="entry name" value="MYB_SANT-LIKE DOMAIN-CONTAINING PROTEIN"/>
    <property type="match status" value="1"/>
</dbReference>
<dbReference type="InterPro" id="IPR045026">
    <property type="entry name" value="LIMYB"/>
</dbReference>
<dbReference type="PANTHER" id="PTHR47584">
    <property type="match status" value="1"/>
</dbReference>
<dbReference type="AlphaFoldDB" id="A0AAV9M3W7"/>
<keyword evidence="3" id="KW-1185">Reference proteome</keyword>
<reference evidence="2 3" key="1">
    <citation type="submission" date="2023-10" db="EMBL/GenBank/DDBJ databases">
        <title>Genome-Wide Identification Analysis in wild type Solanum Pinnatisectum Reveals Some Genes Defensing Phytophthora Infestans.</title>
        <authorList>
            <person name="Sun C."/>
        </authorList>
    </citation>
    <scope>NUCLEOTIDE SEQUENCE [LARGE SCALE GENOMIC DNA]</scope>
    <source>
        <strain evidence="2">LQN</strain>
        <tissue evidence="2">Leaf</tissue>
    </source>
</reference>
<dbReference type="EMBL" id="JAWPEI010000003">
    <property type="protein sequence ID" value="KAK4731367.1"/>
    <property type="molecule type" value="Genomic_DNA"/>
</dbReference>